<evidence type="ECO:0000256" key="1">
    <source>
        <dbReference type="SAM" id="MobiDB-lite"/>
    </source>
</evidence>
<reference evidence="2" key="1">
    <citation type="submission" date="2019-05" db="EMBL/GenBank/DDBJ databases">
        <title>Annotation for the trematode Paragonimus heterotremus.</title>
        <authorList>
            <person name="Choi Y.-J."/>
        </authorList>
    </citation>
    <scope>NUCLEOTIDE SEQUENCE</scope>
    <source>
        <strain evidence="2">LC</strain>
    </source>
</reference>
<keyword evidence="3" id="KW-1185">Reference proteome</keyword>
<dbReference type="AlphaFoldDB" id="A0A8J4T2I8"/>
<feature type="compositionally biased region" description="Polar residues" evidence="1">
    <location>
        <begin position="27"/>
        <end position="38"/>
    </location>
</feature>
<gene>
    <name evidence="2" type="ORF">PHET_10689</name>
</gene>
<feature type="region of interest" description="Disordered" evidence="1">
    <location>
        <begin position="1"/>
        <end position="87"/>
    </location>
</feature>
<organism evidence="2 3">
    <name type="scientific">Paragonimus heterotremus</name>
    <dbReference type="NCBI Taxonomy" id="100268"/>
    <lineage>
        <taxon>Eukaryota</taxon>
        <taxon>Metazoa</taxon>
        <taxon>Spiralia</taxon>
        <taxon>Lophotrochozoa</taxon>
        <taxon>Platyhelminthes</taxon>
        <taxon>Trematoda</taxon>
        <taxon>Digenea</taxon>
        <taxon>Plagiorchiida</taxon>
        <taxon>Troglotremata</taxon>
        <taxon>Troglotrematidae</taxon>
        <taxon>Paragonimus</taxon>
    </lineage>
</organism>
<feature type="region of interest" description="Disordered" evidence="1">
    <location>
        <begin position="119"/>
        <end position="257"/>
    </location>
</feature>
<feature type="compositionally biased region" description="Polar residues" evidence="1">
    <location>
        <begin position="54"/>
        <end position="72"/>
    </location>
</feature>
<proteinExistence type="predicted"/>
<feature type="compositionally biased region" description="Basic residues" evidence="1">
    <location>
        <begin position="13"/>
        <end position="25"/>
    </location>
</feature>
<evidence type="ECO:0000313" key="2">
    <source>
        <dbReference type="EMBL" id="KAF5396469.1"/>
    </source>
</evidence>
<feature type="compositionally biased region" description="Low complexity" evidence="1">
    <location>
        <begin position="125"/>
        <end position="166"/>
    </location>
</feature>
<dbReference type="Proteomes" id="UP000748531">
    <property type="component" value="Unassembled WGS sequence"/>
</dbReference>
<sequence length="271" mass="29278">MPPRVSRSLVENHKRRRYVRGRAKWKLSTNNSQNGNQRKSFRATGKKLIPPKINQPQDFSANELPNSDNSPNQLPPTGLPINGQQWNQRISHGSNDILYKLRNGIARKSEDMADKMSRLAAPNVPSLSPSTTTTTPTSTTPTTTTPTTTSSASSAQSSPRPQASPQFRKMNAGKLSVPTTPKNSPLLSQGSTPEISTPSSRRTTPKASTSKQSGLGTLQPTGLGSIARTLQPKSGKPLESTSVKPGSKLSPKGSLQVSSPNHMWLNIVWIK</sequence>
<evidence type="ECO:0000313" key="3">
    <source>
        <dbReference type="Proteomes" id="UP000748531"/>
    </source>
</evidence>
<comment type="caution">
    <text evidence="2">The sequence shown here is derived from an EMBL/GenBank/DDBJ whole genome shotgun (WGS) entry which is preliminary data.</text>
</comment>
<feature type="compositionally biased region" description="Polar residues" evidence="1">
    <location>
        <begin position="177"/>
        <end position="222"/>
    </location>
</feature>
<protein>
    <submittedName>
        <fullName evidence="2">Uncharacterized protein</fullName>
    </submittedName>
</protein>
<name>A0A8J4T2I8_9TREM</name>
<accession>A0A8J4T2I8</accession>
<dbReference type="EMBL" id="LUCH01008075">
    <property type="protein sequence ID" value="KAF5396469.1"/>
    <property type="molecule type" value="Genomic_DNA"/>
</dbReference>